<dbReference type="SMART" id="SM00139">
    <property type="entry name" value="MyTH4"/>
    <property type="match status" value="1"/>
</dbReference>
<dbReference type="GO" id="GO:0003779">
    <property type="term" value="F:actin binding"/>
    <property type="evidence" value="ECO:0007669"/>
    <property type="project" value="UniProtKB-KW"/>
</dbReference>
<dbReference type="PROSITE" id="PS50057">
    <property type="entry name" value="FERM_3"/>
    <property type="match status" value="1"/>
</dbReference>
<keyword evidence="13" id="KW-1185">Reference proteome</keyword>
<evidence type="ECO:0000313" key="13">
    <source>
        <dbReference type="Proteomes" id="UP000887568"/>
    </source>
</evidence>
<dbReference type="EnsemblMetazoa" id="XM_038211858.1">
    <property type="protein sequence ID" value="XP_038067786.1"/>
    <property type="gene ID" value="LOC119737469"/>
</dbReference>
<comment type="subcellular location">
    <subcellularLocation>
        <location evidence="1">Cytoplasm</location>
    </subcellularLocation>
</comment>
<dbReference type="Gene3D" id="3.10.20.90">
    <property type="entry name" value="Phosphatidylinositol 3-kinase Catalytic Subunit, Chain A, domain 1"/>
    <property type="match status" value="1"/>
</dbReference>
<dbReference type="AlphaFoldDB" id="A0A914AX01"/>
<dbReference type="EnsemblMetazoa" id="XM_038211857.1">
    <property type="protein sequence ID" value="XP_038067785.1"/>
    <property type="gene ID" value="LOC119737469"/>
</dbReference>
<dbReference type="InterPro" id="IPR011993">
    <property type="entry name" value="PH-like_dom_sf"/>
</dbReference>
<dbReference type="InterPro" id="IPR038185">
    <property type="entry name" value="MyTH4_dom_sf"/>
</dbReference>
<keyword evidence="5" id="KW-0547">Nucleotide-binding</keyword>
<evidence type="ECO:0000256" key="2">
    <source>
        <dbReference type="ARBA" id="ARBA00008314"/>
    </source>
</evidence>
<dbReference type="InterPro" id="IPR035963">
    <property type="entry name" value="FERM_2"/>
</dbReference>
<sequence length="626" mass="71105">MPHERVSRGSGYQGARSPSPNQRQAYTLSSNSRAARTPSPNRRKSARSPSPTRKAANSSKSQVHRSEAMSFSTTRNGVHSPTQIRKAERSKSPARNGFHSLPARKPKSKGPYTLERFAMMNFSVKPAKRPTVATKSGSNTGSIWQHTTEPIQKPLLQHLLRDQQLSSRACSAFKAIMKYMGDYPTKKTNLQGTQMTDKIFTDALRLDGLKDEIYCQIIKQLTNNTLNVSEERGWELMWLATGLFSPSDTLQPELGKFLRLAHHTLAEDCQRRLLAVSQLTQQRKYPPHWVEVETIQHHYTQIFHFIFLPDDKSNASFQVSSTMTVGDLCKSIANRLGLKSNKGFGLFLIMASRIIAMHEESDFFFDALRRQIDWEQEGIKSAKSEESDMPVLAYQMFFLRKIWTDVVPGDDVQADTVFHYHQELPKFLRGYYSCPPEDAAKLAALQFRARYGNDKTEMQNIAKRLSDFLPEDLVKSRSVDDWKRAIISAYNQPWITSMTKDAAKVAFLKIMYRWPTFGSSFFEAAKVTGSDNTEDVLLAINKHGILIIDAQSKEVQKTFPYSEIQGWAGSGQSDFFLTVGNESKGAMKLHFKTKLGYKMDDLLTSYVRYMQKRPSSGQHSNNNKTL</sequence>
<feature type="domain" description="FERM" evidence="10">
    <location>
        <begin position="302"/>
        <end position="614"/>
    </location>
</feature>
<evidence type="ECO:0000259" key="11">
    <source>
        <dbReference type="PROSITE" id="PS51016"/>
    </source>
</evidence>
<dbReference type="Pfam" id="PF02174">
    <property type="entry name" value="IRS"/>
    <property type="match status" value="1"/>
</dbReference>
<dbReference type="GO" id="GO:0005737">
    <property type="term" value="C:cytoplasm"/>
    <property type="evidence" value="ECO:0007669"/>
    <property type="project" value="UniProtKB-SubCell"/>
</dbReference>
<proteinExistence type="inferred from homology"/>
<evidence type="ECO:0000313" key="12">
    <source>
        <dbReference type="EnsemblMetazoa" id="XP_038067786.1"/>
    </source>
</evidence>
<protein>
    <submittedName>
        <fullName evidence="12">Uncharacterized protein</fullName>
    </submittedName>
</protein>
<dbReference type="GO" id="GO:0005524">
    <property type="term" value="F:ATP binding"/>
    <property type="evidence" value="ECO:0007669"/>
    <property type="project" value="UniProtKB-KW"/>
</dbReference>
<dbReference type="Pfam" id="PF21989">
    <property type="entry name" value="RA_2"/>
    <property type="match status" value="1"/>
</dbReference>
<dbReference type="InterPro" id="IPR051567">
    <property type="entry name" value="Unconventional_Myosin_ATPase"/>
</dbReference>
<keyword evidence="4" id="KW-0677">Repeat</keyword>
<keyword evidence="3" id="KW-0963">Cytoplasm</keyword>
<dbReference type="InterPro" id="IPR002404">
    <property type="entry name" value="IRS_PTB"/>
</dbReference>
<evidence type="ECO:0000259" key="10">
    <source>
        <dbReference type="PROSITE" id="PS50057"/>
    </source>
</evidence>
<feature type="compositionally biased region" description="Polar residues" evidence="9">
    <location>
        <begin position="69"/>
        <end position="83"/>
    </location>
</feature>
<dbReference type="Pfam" id="PF00373">
    <property type="entry name" value="FERM_M"/>
    <property type="match status" value="1"/>
</dbReference>
<feature type="region of interest" description="Disordered" evidence="9">
    <location>
        <begin position="1"/>
        <end position="110"/>
    </location>
</feature>
<dbReference type="SUPFAM" id="SSF47031">
    <property type="entry name" value="Second domain of FERM"/>
    <property type="match status" value="1"/>
</dbReference>
<dbReference type="InterPro" id="IPR029071">
    <property type="entry name" value="Ubiquitin-like_domsf"/>
</dbReference>
<evidence type="ECO:0000256" key="7">
    <source>
        <dbReference type="ARBA" id="ARBA00023175"/>
    </source>
</evidence>
<comment type="similarity">
    <text evidence="2">Belongs to the TRAFAC class myosin-kinesin ATPase superfamily. Myosin family.</text>
</comment>
<dbReference type="PROSITE" id="PS51016">
    <property type="entry name" value="MYTH4"/>
    <property type="match status" value="1"/>
</dbReference>
<dbReference type="InterPro" id="IPR000299">
    <property type="entry name" value="FERM_domain"/>
</dbReference>
<keyword evidence="6" id="KW-0067">ATP-binding</keyword>
<accession>A0A914AX01</accession>
<organism evidence="12 13">
    <name type="scientific">Patiria miniata</name>
    <name type="common">Bat star</name>
    <name type="synonym">Asterina miniata</name>
    <dbReference type="NCBI Taxonomy" id="46514"/>
    <lineage>
        <taxon>Eukaryota</taxon>
        <taxon>Metazoa</taxon>
        <taxon>Echinodermata</taxon>
        <taxon>Eleutherozoa</taxon>
        <taxon>Asterozoa</taxon>
        <taxon>Asteroidea</taxon>
        <taxon>Valvatacea</taxon>
        <taxon>Valvatida</taxon>
        <taxon>Asterinidae</taxon>
        <taxon>Patiria</taxon>
    </lineage>
</organism>
<dbReference type="OMA" id="TLFHVRN"/>
<evidence type="ECO:0000256" key="8">
    <source>
        <dbReference type="ARBA" id="ARBA00023203"/>
    </source>
</evidence>
<dbReference type="CDD" id="cd14473">
    <property type="entry name" value="FERM_B-lobe"/>
    <property type="match status" value="1"/>
</dbReference>
<dbReference type="InterPro" id="IPR019749">
    <property type="entry name" value="Band_41_domain"/>
</dbReference>
<evidence type="ECO:0000256" key="3">
    <source>
        <dbReference type="ARBA" id="ARBA00022490"/>
    </source>
</evidence>
<evidence type="ECO:0000256" key="6">
    <source>
        <dbReference type="ARBA" id="ARBA00022840"/>
    </source>
</evidence>
<dbReference type="GO" id="GO:0005856">
    <property type="term" value="C:cytoskeleton"/>
    <property type="evidence" value="ECO:0007669"/>
    <property type="project" value="InterPro"/>
</dbReference>
<dbReference type="SUPFAM" id="SSF54236">
    <property type="entry name" value="Ubiquitin-like"/>
    <property type="match status" value="1"/>
</dbReference>
<feature type="compositionally biased region" description="Polar residues" evidence="9">
    <location>
        <begin position="16"/>
        <end position="40"/>
    </location>
</feature>
<dbReference type="PANTHER" id="PTHR22692">
    <property type="entry name" value="MYOSIN VII, XV"/>
    <property type="match status" value="1"/>
</dbReference>
<dbReference type="GeneID" id="119737469"/>
<dbReference type="SUPFAM" id="SSF50729">
    <property type="entry name" value="PH domain-like"/>
    <property type="match status" value="1"/>
</dbReference>
<dbReference type="PANTHER" id="PTHR22692:SF33">
    <property type="entry name" value="MYOSIN"/>
    <property type="match status" value="1"/>
</dbReference>
<feature type="domain" description="MyTH4" evidence="11">
    <location>
        <begin position="146"/>
        <end position="296"/>
    </location>
</feature>
<dbReference type="RefSeq" id="XP_038067786.1">
    <property type="nucleotide sequence ID" value="XM_038211858.1"/>
</dbReference>
<dbReference type="OrthoDB" id="6108017at2759"/>
<evidence type="ECO:0000256" key="5">
    <source>
        <dbReference type="ARBA" id="ARBA00022741"/>
    </source>
</evidence>
<dbReference type="Pfam" id="PF00784">
    <property type="entry name" value="MyTH4"/>
    <property type="match status" value="1"/>
</dbReference>
<reference evidence="12" key="1">
    <citation type="submission" date="2022-11" db="UniProtKB">
        <authorList>
            <consortium name="EnsemblMetazoa"/>
        </authorList>
    </citation>
    <scope>IDENTIFICATION</scope>
</reference>
<evidence type="ECO:0000256" key="1">
    <source>
        <dbReference type="ARBA" id="ARBA00004496"/>
    </source>
</evidence>
<dbReference type="InterPro" id="IPR000857">
    <property type="entry name" value="MyTH4_dom"/>
</dbReference>
<keyword evidence="7" id="KW-0505">Motor protein</keyword>
<dbReference type="Proteomes" id="UP000887568">
    <property type="component" value="Unplaced"/>
</dbReference>
<feature type="compositionally biased region" description="Polar residues" evidence="9">
    <location>
        <begin position="47"/>
        <end position="61"/>
    </location>
</feature>
<dbReference type="Gene3D" id="1.25.40.530">
    <property type="entry name" value="MyTH4 domain"/>
    <property type="match status" value="1"/>
</dbReference>
<dbReference type="InterPro" id="IPR014352">
    <property type="entry name" value="FERM/acyl-CoA-bd_prot_sf"/>
</dbReference>
<dbReference type="InterPro" id="IPR019748">
    <property type="entry name" value="FERM_central"/>
</dbReference>
<dbReference type="Gene3D" id="1.20.80.10">
    <property type="match status" value="1"/>
</dbReference>
<evidence type="ECO:0000256" key="4">
    <source>
        <dbReference type="ARBA" id="ARBA00022737"/>
    </source>
</evidence>
<dbReference type="SMART" id="SM00295">
    <property type="entry name" value="B41"/>
    <property type="match status" value="1"/>
</dbReference>
<dbReference type="Gene3D" id="2.30.29.30">
    <property type="entry name" value="Pleckstrin-homology domain (PH domain)/Phosphotyrosine-binding domain (PTB)"/>
    <property type="match status" value="1"/>
</dbReference>
<dbReference type="RefSeq" id="XP_038067785.1">
    <property type="nucleotide sequence ID" value="XM_038211857.1"/>
</dbReference>
<keyword evidence="8" id="KW-0009">Actin-binding</keyword>
<evidence type="ECO:0000256" key="9">
    <source>
        <dbReference type="SAM" id="MobiDB-lite"/>
    </source>
</evidence>
<name>A0A914AX01_PATMI</name>